<dbReference type="EMBL" id="HBUE01321602">
    <property type="protein sequence ID" value="CAG6588490.1"/>
    <property type="molecule type" value="Transcribed_RNA"/>
</dbReference>
<dbReference type="EMBL" id="HBUE01321605">
    <property type="protein sequence ID" value="CAG6588495.1"/>
    <property type="molecule type" value="Transcribed_RNA"/>
</dbReference>
<dbReference type="EMBL" id="HBUE01321603">
    <property type="protein sequence ID" value="CAG6588492.1"/>
    <property type="molecule type" value="Transcribed_RNA"/>
</dbReference>
<proteinExistence type="predicted"/>
<organism evidence="2">
    <name type="scientific">Culex pipiens</name>
    <name type="common">House mosquito</name>
    <dbReference type="NCBI Taxonomy" id="7175"/>
    <lineage>
        <taxon>Eukaryota</taxon>
        <taxon>Metazoa</taxon>
        <taxon>Ecdysozoa</taxon>
        <taxon>Arthropoda</taxon>
        <taxon>Hexapoda</taxon>
        <taxon>Insecta</taxon>
        <taxon>Pterygota</taxon>
        <taxon>Neoptera</taxon>
        <taxon>Endopterygota</taxon>
        <taxon>Diptera</taxon>
        <taxon>Nematocera</taxon>
        <taxon>Culicoidea</taxon>
        <taxon>Culicidae</taxon>
        <taxon>Culicinae</taxon>
        <taxon>Culicini</taxon>
        <taxon>Culex</taxon>
        <taxon>Culex</taxon>
    </lineage>
</organism>
<feature type="compositionally biased region" description="Low complexity" evidence="1">
    <location>
        <begin position="52"/>
        <end position="71"/>
    </location>
</feature>
<evidence type="ECO:0000313" key="2">
    <source>
        <dbReference type="EMBL" id="CAG6588492.1"/>
    </source>
</evidence>
<feature type="region of interest" description="Disordered" evidence="1">
    <location>
        <begin position="1"/>
        <end position="116"/>
    </location>
</feature>
<name>A0A8D8KJ09_CULPI</name>
<evidence type="ECO:0000256" key="1">
    <source>
        <dbReference type="SAM" id="MobiDB-lite"/>
    </source>
</evidence>
<dbReference type="EMBL" id="HBUE01215077">
    <property type="protein sequence ID" value="CAG6536500.1"/>
    <property type="molecule type" value="Transcribed_RNA"/>
</dbReference>
<dbReference type="AlphaFoldDB" id="A0A8D8KJ09"/>
<dbReference type="EMBL" id="HBUE01215076">
    <property type="protein sequence ID" value="CAG6536498.1"/>
    <property type="molecule type" value="Transcribed_RNA"/>
</dbReference>
<sequence>MGPPPATTLTIPICPRGGTRTAATAAWPTNRPTKTRIGTVTEARTDRRTRIATSVRTAAPRTTTAPPAASAMDSSGPTTCPRTDCPIPTAASTAAIPRLRTSVKPTPASTWDAANR</sequence>
<reference evidence="2" key="1">
    <citation type="submission" date="2021-05" db="EMBL/GenBank/DDBJ databases">
        <authorList>
            <person name="Alioto T."/>
            <person name="Alioto T."/>
            <person name="Gomez Garrido J."/>
        </authorList>
    </citation>
    <scope>NUCLEOTIDE SEQUENCE</scope>
</reference>
<feature type="compositionally biased region" description="Low complexity" evidence="1">
    <location>
        <begin position="15"/>
        <end position="32"/>
    </location>
</feature>
<accession>A0A8D8KJ09</accession>
<dbReference type="EMBL" id="HBUE01215079">
    <property type="protein sequence ID" value="CAG6536503.1"/>
    <property type="molecule type" value="Transcribed_RNA"/>
</dbReference>
<dbReference type="EMBL" id="HBUE01215082">
    <property type="protein sequence ID" value="CAG6536509.1"/>
    <property type="molecule type" value="Transcribed_RNA"/>
</dbReference>
<feature type="compositionally biased region" description="Polar residues" evidence="1">
    <location>
        <begin position="72"/>
        <end position="81"/>
    </location>
</feature>
<feature type="compositionally biased region" description="Low complexity" evidence="1">
    <location>
        <begin position="86"/>
        <end position="97"/>
    </location>
</feature>
<protein>
    <submittedName>
        <fullName evidence="2">(northern house mosquito) hypothetical protein</fullName>
    </submittedName>
</protein>
<dbReference type="EMBL" id="HBUE01321608">
    <property type="protein sequence ID" value="CAG6588501.1"/>
    <property type="molecule type" value="Transcribed_RNA"/>
</dbReference>